<organism evidence="2 3">
    <name type="scientific">Sphingobacterium multivorum</name>
    <dbReference type="NCBI Taxonomy" id="28454"/>
    <lineage>
        <taxon>Bacteria</taxon>
        <taxon>Pseudomonadati</taxon>
        <taxon>Bacteroidota</taxon>
        <taxon>Sphingobacteriia</taxon>
        <taxon>Sphingobacteriales</taxon>
        <taxon>Sphingobacteriaceae</taxon>
        <taxon>Sphingobacterium</taxon>
    </lineage>
</organism>
<evidence type="ECO:0000313" key="3">
    <source>
        <dbReference type="Proteomes" id="UP000432350"/>
    </source>
</evidence>
<dbReference type="EMBL" id="CABWMV010000006">
    <property type="protein sequence ID" value="VXC53208.1"/>
    <property type="molecule type" value="Genomic_DNA"/>
</dbReference>
<evidence type="ECO:0000259" key="1">
    <source>
        <dbReference type="Pfam" id="PF00903"/>
    </source>
</evidence>
<dbReference type="Pfam" id="PF00903">
    <property type="entry name" value="Glyoxalase"/>
    <property type="match status" value="1"/>
</dbReference>
<feature type="domain" description="Glyoxalase/fosfomycin resistance/dioxygenase" evidence="1">
    <location>
        <begin position="38"/>
        <end position="169"/>
    </location>
</feature>
<protein>
    <submittedName>
        <fullName evidence="2">VOC family protein</fullName>
    </submittedName>
</protein>
<evidence type="ECO:0000313" key="2">
    <source>
        <dbReference type="EMBL" id="VXC53208.1"/>
    </source>
</evidence>
<name>A0A653ZDJ6_SPHMU</name>
<dbReference type="PANTHER" id="PTHR33990:SF1">
    <property type="entry name" value="PROTEIN YJDN"/>
    <property type="match status" value="1"/>
</dbReference>
<sequence>MLPSYLFIVLKEGKIEKRVKRSNHYIQKLEIMAKLHAYLNFDGNCEEAFNFYEKVFNTKNPGFMRYGDIPADPQMPPVPDEAKNKICHTAISINGDSMLMGADVVPAFGQQYIQGNNSYVMLMCESTTEAKALYDALSTNAKVVEMPLGETFFAELYSAFQDQFGICWMVYFGGNKDQDCESNA</sequence>
<dbReference type="Gene3D" id="3.10.180.10">
    <property type="entry name" value="2,3-Dihydroxybiphenyl 1,2-Dioxygenase, domain 1"/>
    <property type="match status" value="1"/>
</dbReference>
<proteinExistence type="predicted"/>
<dbReference type="InterPro" id="IPR004360">
    <property type="entry name" value="Glyas_Fos-R_dOase_dom"/>
</dbReference>
<reference evidence="2 3" key="1">
    <citation type="submission" date="2019-10" db="EMBL/GenBank/DDBJ databases">
        <authorList>
            <person name="Karimi E."/>
        </authorList>
    </citation>
    <scope>NUCLEOTIDE SEQUENCE [LARGE SCALE GENOMIC DNA]</scope>
    <source>
        <strain evidence="2">Sphingobacterium sp. 8BC</strain>
    </source>
</reference>
<dbReference type="SUPFAM" id="SSF54593">
    <property type="entry name" value="Glyoxalase/Bleomycin resistance protein/Dihydroxybiphenyl dioxygenase"/>
    <property type="match status" value="1"/>
</dbReference>
<accession>A0A653ZDJ6</accession>
<dbReference type="PANTHER" id="PTHR33990">
    <property type="entry name" value="PROTEIN YJDN-RELATED"/>
    <property type="match status" value="1"/>
</dbReference>
<dbReference type="InterPro" id="IPR028973">
    <property type="entry name" value="PhnB-like"/>
</dbReference>
<gene>
    <name evidence="2" type="ORF">SPHINGO8BC_140132</name>
</gene>
<dbReference type="Proteomes" id="UP000432350">
    <property type="component" value="Unassembled WGS sequence"/>
</dbReference>
<dbReference type="CDD" id="cd06588">
    <property type="entry name" value="PhnB_like"/>
    <property type="match status" value="1"/>
</dbReference>
<dbReference type="InterPro" id="IPR029068">
    <property type="entry name" value="Glyas_Bleomycin-R_OHBP_Dase"/>
</dbReference>
<dbReference type="AlphaFoldDB" id="A0A653ZDJ6"/>